<dbReference type="EMBL" id="NTME01000031">
    <property type="protein sequence ID" value="PBJ93278.1"/>
    <property type="molecule type" value="Genomic_DNA"/>
</dbReference>
<proteinExistence type="predicted"/>
<name>A0A099N151_PSEDL</name>
<protein>
    <submittedName>
        <fullName evidence="1">Uncharacterized protein</fullName>
    </submittedName>
</protein>
<reference evidence="1 2" key="1">
    <citation type="submission" date="2017-09" db="EMBL/GenBank/DDBJ databases">
        <authorList>
            <person name="Ehlers B."/>
            <person name="Leendertz F.H."/>
        </authorList>
    </citation>
    <scope>NUCLEOTIDE SEQUENCE [LARGE SCALE GENOMIC DNA]</scope>
    <source>
        <strain evidence="1 2">DJ-1</strain>
    </source>
</reference>
<dbReference type="RefSeq" id="WP_024087109.1">
    <property type="nucleotide sequence ID" value="NZ_CP010359.1"/>
</dbReference>
<comment type="caution">
    <text evidence="1">The sequence shown here is derived from an EMBL/GenBank/DDBJ whole genome shotgun (WGS) entry which is preliminary data.</text>
</comment>
<dbReference type="Proteomes" id="UP000218102">
    <property type="component" value="Unassembled WGS sequence"/>
</dbReference>
<dbReference type="KEGG" id="ppj:RK21_02122"/>
<gene>
    <name evidence="1" type="ORF">CMV24_22585</name>
</gene>
<evidence type="ECO:0000313" key="1">
    <source>
        <dbReference type="EMBL" id="PBJ93278.1"/>
    </source>
</evidence>
<organism evidence="1 2">
    <name type="scientific">Pseudomonas plecoglossicida</name>
    <dbReference type="NCBI Taxonomy" id="70775"/>
    <lineage>
        <taxon>Bacteria</taxon>
        <taxon>Pseudomonadati</taxon>
        <taxon>Pseudomonadota</taxon>
        <taxon>Gammaproteobacteria</taxon>
        <taxon>Pseudomonadales</taxon>
        <taxon>Pseudomonadaceae</taxon>
        <taxon>Pseudomonas</taxon>
    </lineage>
</organism>
<accession>A0A099N151</accession>
<evidence type="ECO:0000313" key="2">
    <source>
        <dbReference type="Proteomes" id="UP000218102"/>
    </source>
</evidence>
<dbReference type="AlphaFoldDB" id="A0A099N151"/>
<dbReference type="Pfam" id="PF20398">
    <property type="entry name" value="DUF6691"/>
    <property type="match status" value="1"/>
</dbReference>
<dbReference type="InterPro" id="IPR046513">
    <property type="entry name" value="DUF6691"/>
</dbReference>
<sequence length="139" mass="14543">MPVFSGFIAGLLFGVGLLLAGMADPAKVLGFLDIAGQWDPSLALVMIGAIAAAWIPMRWASGHPTALLGGAMQLPGRRDVDRRLIGGSLVFGIGWGLAGICPGPALVLLPAGYWQAWLFVAAMLVGMGLFQWLEARRGS</sequence>